<dbReference type="EMBL" id="UZAN01046744">
    <property type="protein sequence ID" value="VDP84535.1"/>
    <property type="molecule type" value="Genomic_DNA"/>
</dbReference>
<feature type="region of interest" description="Disordered" evidence="1">
    <location>
        <begin position="1"/>
        <end position="84"/>
    </location>
</feature>
<name>A0A183APV0_9TREM</name>
<keyword evidence="3" id="KW-1185">Reference proteome</keyword>
<evidence type="ECO:0000313" key="3">
    <source>
        <dbReference type="Proteomes" id="UP000272942"/>
    </source>
</evidence>
<accession>A0A183APV0</accession>
<protein>
    <submittedName>
        <fullName evidence="2 4">Uncharacterized protein</fullName>
    </submittedName>
</protein>
<dbReference type="Proteomes" id="UP000272942">
    <property type="component" value="Unassembled WGS sequence"/>
</dbReference>
<reference evidence="4" key="1">
    <citation type="submission" date="2016-06" db="UniProtKB">
        <authorList>
            <consortium name="WormBaseParasite"/>
        </authorList>
    </citation>
    <scope>IDENTIFICATION</scope>
</reference>
<organism evidence="4">
    <name type="scientific">Echinostoma caproni</name>
    <dbReference type="NCBI Taxonomy" id="27848"/>
    <lineage>
        <taxon>Eukaryota</taxon>
        <taxon>Metazoa</taxon>
        <taxon>Spiralia</taxon>
        <taxon>Lophotrochozoa</taxon>
        <taxon>Platyhelminthes</taxon>
        <taxon>Trematoda</taxon>
        <taxon>Digenea</taxon>
        <taxon>Plagiorchiida</taxon>
        <taxon>Echinostomata</taxon>
        <taxon>Echinostomatoidea</taxon>
        <taxon>Echinostomatidae</taxon>
        <taxon>Echinostoma</taxon>
    </lineage>
</organism>
<gene>
    <name evidence="2" type="ORF">ECPE_LOCUS8985</name>
</gene>
<sequence length="155" mass="16993">MLRPSGARRQVSADRPISMFICSPNPIPVTRPNPHEQRPRPSGSHHSDRRPVSTVFHFDTDDDDDNVPVEVDGPHFPPHPPSNPTSAILLQECVLLPSSACIPVRSSSRAAQSTRRQLFERRPETSGVAIRVETPAPTELSSVDPGVPPPAYDEL</sequence>
<feature type="compositionally biased region" description="Pro residues" evidence="1">
    <location>
        <begin position="146"/>
        <end position="155"/>
    </location>
</feature>
<feature type="compositionally biased region" description="Low complexity" evidence="1">
    <location>
        <begin position="106"/>
        <end position="116"/>
    </location>
</feature>
<dbReference type="WBParaSite" id="ECPE_0000901301-mRNA-1">
    <property type="protein sequence ID" value="ECPE_0000901301-mRNA-1"/>
    <property type="gene ID" value="ECPE_0000901301"/>
</dbReference>
<feature type="region of interest" description="Disordered" evidence="1">
    <location>
        <begin position="106"/>
        <end position="155"/>
    </location>
</feature>
<evidence type="ECO:0000313" key="4">
    <source>
        <dbReference type="WBParaSite" id="ECPE_0000901301-mRNA-1"/>
    </source>
</evidence>
<dbReference type="OrthoDB" id="10615426at2759"/>
<evidence type="ECO:0000256" key="1">
    <source>
        <dbReference type="SAM" id="MobiDB-lite"/>
    </source>
</evidence>
<reference evidence="2 3" key="2">
    <citation type="submission" date="2018-11" db="EMBL/GenBank/DDBJ databases">
        <authorList>
            <consortium name="Pathogen Informatics"/>
        </authorList>
    </citation>
    <scope>NUCLEOTIDE SEQUENCE [LARGE SCALE GENOMIC DNA]</scope>
    <source>
        <strain evidence="2 3">Egypt</strain>
    </source>
</reference>
<feature type="compositionally biased region" description="Basic and acidic residues" evidence="1">
    <location>
        <begin position="33"/>
        <end position="51"/>
    </location>
</feature>
<evidence type="ECO:0000313" key="2">
    <source>
        <dbReference type="EMBL" id="VDP84535.1"/>
    </source>
</evidence>
<proteinExistence type="predicted"/>
<dbReference type="AlphaFoldDB" id="A0A183APV0"/>